<keyword evidence="3" id="KW-1185">Reference proteome</keyword>
<proteinExistence type="predicted"/>
<evidence type="ECO:0000313" key="2">
    <source>
        <dbReference type="EMBL" id="QKS69895.1"/>
    </source>
</evidence>
<dbReference type="InterPro" id="IPR025238">
    <property type="entry name" value="DUF4184"/>
</dbReference>
<dbReference type="EMBL" id="CP041372">
    <property type="protein sequence ID" value="QKS69895.1"/>
    <property type="molecule type" value="Genomic_DNA"/>
</dbReference>
<feature type="transmembrane region" description="Helical" evidence="1">
    <location>
        <begin position="146"/>
        <end position="168"/>
    </location>
</feature>
<organism evidence="2 3">
    <name type="scientific">Paenalkalicoccus suaedae</name>
    <dbReference type="NCBI Taxonomy" id="2592382"/>
    <lineage>
        <taxon>Bacteria</taxon>
        <taxon>Bacillati</taxon>
        <taxon>Bacillota</taxon>
        <taxon>Bacilli</taxon>
        <taxon>Bacillales</taxon>
        <taxon>Bacillaceae</taxon>
        <taxon>Paenalkalicoccus</taxon>
    </lineage>
</organism>
<keyword evidence="1" id="KW-0472">Membrane</keyword>
<feature type="transmembrane region" description="Helical" evidence="1">
    <location>
        <begin position="189"/>
        <end position="209"/>
    </location>
</feature>
<sequence length="253" mass="28878">MPLTLAHPAAVLPFSRNSKYIDFTALVLGSMAPDFEYFLRGQPAGVIGHTWTGFFVLNLPMVIILYILYKTFIHKTLFQHLPTFLQDTYSQKIEPKGLLKIVVLLYSALLGMLTHVTWDSFTHQEGFMVLQLSFLRNSVHVFDYTIPIYSLLQHGSTLLGLTVIVAYMMFRTAKYSSHRRANAPTRQKLVYWSQIAGLSVLLVGFWYAIDPVPLAAIGAYVVRIIDVVAISLLVVSVYFVYGRRRYKKIFLFK</sequence>
<dbReference type="KEGG" id="psua:FLK61_24240"/>
<dbReference type="AlphaFoldDB" id="A0A859FCA0"/>
<name>A0A859FCA0_9BACI</name>
<feature type="transmembrane region" description="Helical" evidence="1">
    <location>
        <begin position="98"/>
        <end position="118"/>
    </location>
</feature>
<accession>A0A859FCA0</accession>
<dbReference type="Pfam" id="PF13803">
    <property type="entry name" value="DUF4184"/>
    <property type="match status" value="1"/>
</dbReference>
<keyword evidence="1" id="KW-1133">Transmembrane helix</keyword>
<keyword evidence="1" id="KW-0812">Transmembrane</keyword>
<evidence type="ECO:0000256" key="1">
    <source>
        <dbReference type="SAM" id="Phobius"/>
    </source>
</evidence>
<dbReference type="Proteomes" id="UP000318138">
    <property type="component" value="Chromosome"/>
</dbReference>
<feature type="transmembrane region" description="Helical" evidence="1">
    <location>
        <begin position="51"/>
        <end position="69"/>
    </location>
</feature>
<gene>
    <name evidence="2" type="ORF">FLK61_24240</name>
</gene>
<evidence type="ECO:0000313" key="3">
    <source>
        <dbReference type="Proteomes" id="UP000318138"/>
    </source>
</evidence>
<reference evidence="3" key="1">
    <citation type="submission" date="2019-07" db="EMBL/GenBank/DDBJ databases">
        <title>Bacillus alkalisoli sp. nov. isolated from saline soil.</title>
        <authorList>
            <person name="Sun J.-Q."/>
            <person name="Xu L."/>
        </authorList>
    </citation>
    <scope>NUCLEOTIDE SEQUENCE [LARGE SCALE GENOMIC DNA]</scope>
    <source>
        <strain evidence="3">M4U3P1</strain>
    </source>
</reference>
<feature type="transmembrane region" description="Helical" evidence="1">
    <location>
        <begin position="215"/>
        <end position="241"/>
    </location>
</feature>
<dbReference type="RefSeq" id="WP_176007939.1">
    <property type="nucleotide sequence ID" value="NZ_CP041372.2"/>
</dbReference>
<protein>
    <submittedName>
        <fullName evidence="2">DUF4184 family protein</fullName>
    </submittedName>
</protein>